<reference evidence="3 4" key="2">
    <citation type="submission" date="2019-08" db="EMBL/GenBank/DDBJ databases">
        <title>Jejuicoccus antrihumi gen. nov., sp. nov., a new member of the family Dermacoccaceae isolated from a cave.</title>
        <authorList>
            <person name="Schumann P."/>
            <person name="Kim I.S."/>
        </authorList>
    </citation>
    <scope>NUCLEOTIDE SEQUENCE [LARGE SCALE GENOMIC DNA]</scope>
    <source>
        <strain evidence="3 4">C5-26</strain>
    </source>
</reference>
<dbReference type="GO" id="GO:0016117">
    <property type="term" value="P:carotenoid biosynthetic process"/>
    <property type="evidence" value="ECO:0007669"/>
    <property type="project" value="UniProtKB-ARBA"/>
</dbReference>
<dbReference type="AlphaFoldDB" id="A0A563E426"/>
<dbReference type="GO" id="GO:0004311">
    <property type="term" value="F:geranylgeranyl diphosphate synthase activity"/>
    <property type="evidence" value="ECO:0007669"/>
    <property type="project" value="InterPro"/>
</dbReference>
<dbReference type="InterPro" id="IPR002060">
    <property type="entry name" value="Squ/phyt_synthse"/>
</dbReference>
<dbReference type="InterPro" id="IPR033904">
    <property type="entry name" value="Trans_IPPS_HH"/>
</dbReference>
<keyword evidence="2" id="KW-0808">Transferase</keyword>
<dbReference type="InterPro" id="IPR008949">
    <property type="entry name" value="Isoprenoid_synthase_dom_sf"/>
</dbReference>
<protein>
    <submittedName>
        <fullName evidence="3">Phytoene/squalene synthase family protein</fullName>
    </submittedName>
</protein>
<name>A0A563E426_9MICO</name>
<dbReference type="InterPro" id="IPR044843">
    <property type="entry name" value="Trans_IPPS_bact-type"/>
</dbReference>
<dbReference type="PROSITE" id="PS01045">
    <property type="entry name" value="SQUALEN_PHYTOEN_SYN_2"/>
    <property type="match status" value="1"/>
</dbReference>
<comment type="pathway">
    <text evidence="1">Carotenoid biosynthesis; phytoene biosynthesis.</text>
</comment>
<dbReference type="SFLD" id="SFLDG01212">
    <property type="entry name" value="Phytoene_synthase_like"/>
    <property type="match status" value="1"/>
</dbReference>
<sequence length="303" mass="33092">MSGPDPALAGAYEQCRRIQAEHGRSFYRATCLLPRARRRHVWALYALARVTDNIVDTVPVGEDTRGQDLITWREHACATLGAAAPPCPLTDPVLTATWHTLAELNLSTRLLEEFFDSMALDLHVTRYQTWGDLRRYMRGSAAVIGELMAPVLSAPSYATPYAALLGEAFQLTNFVRDVAEDLRLGRIYLPIEDLTACDVTPADLQVCVADGVPTPAVRRLLAFEIDRARGLYAAAAPGVPMLPGLVRPCIRSAIALYSGILTEIERTDYNVFAGRVVVPAARRTTGVLRALSGVPDHPLGSTR</sequence>
<dbReference type="SFLD" id="SFLDG01018">
    <property type="entry name" value="Squalene/Phytoene_Synthase_Lik"/>
    <property type="match status" value="1"/>
</dbReference>
<dbReference type="UniPathway" id="UPA00799"/>
<dbReference type="InterPro" id="IPR019845">
    <property type="entry name" value="Squalene/phytoene_synthase_CS"/>
</dbReference>
<dbReference type="EMBL" id="VCQV01000008">
    <property type="protein sequence ID" value="TWP36961.1"/>
    <property type="molecule type" value="Genomic_DNA"/>
</dbReference>
<evidence type="ECO:0000256" key="1">
    <source>
        <dbReference type="ARBA" id="ARBA00004684"/>
    </source>
</evidence>
<dbReference type="Gene3D" id="1.10.600.10">
    <property type="entry name" value="Farnesyl Diphosphate Synthase"/>
    <property type="match status" value="1"/>
</dbReference>
<dbReference type="SFLD" id="SFLDS00005">
    <property type="entry name" value="Isoprenoid_Synthase_Type_I"/>
    <property type="match status" value="1"/>
</dbReference>
<evidence type="ECO:0000313" key="3">
    <source>
        <dbReference type="EMBL" id="TWP36961.1"/>
    </source>
</evidence>
<evidence type="ECO:0000256" key="2">
    <source>
        <dbReference type="ARBA" id="ARBA00022679"/>
    </source>
</evidence>
<accession>A0A563E426</accession>
<dbReference type="PROSITE" id="PS01044">
    <property type="entry name" value="SQUALEN_PHYTOEN_SYN_1"/>
    <property type="match status" value="1"/>
</dbReference>
<comment type="caution">
    <text evidence="3">The sequence shown here is derived from an EMBL/GenBank/DDBJ whole genome shotgun (WGS) entry which is preliminary data.</text>
</comment>
<reference evidence="3 4" key="1">
    <citation type="submission" date="2019-05" db="EMBL/GenBank/DDBJ databases">
        <authorList>
            <person name="Lee S.D."/>
        </authorList>
    </citation>
    <scope>NUCLEOTIDE SEQUENCE [LARGE SCALE GENOMIC DNA]</scope>
    <source>
        <strain evidence="3 4">C5-26</strain>
    </source>
</reference>
<dbReference type="OrthoDB" id="9807580at2"/>
<dbReference type="RefSeq" id="WP_146316204.1">
    <property type="nucleotide sequence ID" value="NZ_VCQV01000008.1"/>
</dbReference>
<gene>
    <name evidence="3" type="ORF">FGL98_07840</name>
</gene>
<evidence type="ECO:0000313" key="4">
    <source>
        <dbReference type="Proteomes" id="UP000320244"/>
    </source>
</evidence>
<dbReference type="PANTHER" id="PTHR31480">
    <property type="entry name" value="BIFUNCTIONAL LYCOPENE CYCLASE/PHYTOENE SYNTHASE"/>
    <property type="match status" value="1"/>
</dbReference>
<keyword evidence="4" id="KW-1185">Reference proteome</keyword>
<dbReference type="SUPFAM" id="SSF48576">
    <property type="entry name" value="Terpenoid synthases"/>
    <property type="match status" value="1"/>
</dbReference>
<organism evidence="3 4">
    <name type="scientific">Leekyejoonella antrihumi</name>
    <dbReference type="NCBI Taxonomy" id="1660198"/>
    <lineage>
        <taxon>Bacteria</taxon>
        <taxon>Bacillati</taxon>
        <taxon>Actinomycetota</taxon>
        <taxon>Actinomycetes</taxon>
        <taxon>Micrococcales</taxon>
        <taxon>Dermacoccaceae</taxon>
        <taxon>Leekyejoonella</taxon>
    </lineage>
</organism>
<dbReference type="GO" id="GO:0051996">
    <property type="term" value="F:squalene synthase [NAD(P)H] activity"/>
    <property type="evidence" value="ECO:0007669"/>
    <property type="project" value="InterPro"/>
</dbReference>
<proteinExistence type="predicted"/>
<dbReference type="Proteomes" id="UP000320244">
    <property type="component" value="Unassembled WGS sequence"/>
</dbReference>
<dbReference type="Pfam" id="PF00494">
    <property type="entry name" value="SQS_PSY"/>
    <property type="match status" value="1"/>
</dbReference>
<dbReference type="CDD" id="cd00683">
    <property type="entry name" value="Trans_IPPS_HH"/>
    <property type="match status" value="1"/>
</dbReference>